<proteinExistence type="predicted"/>
<dbReference type="OMA" id="DGNCNAM"/>
<name>A0A0D2PDF2_HYPSF</name>
<evidence type="ECO:0000313" key="3">
    <source>
        <dbReference type="Proteomes" id="UP000054270"/>
    </source>
</evidence>
<dbReference type="EMBL" id="KN817527">
    <property type="protein sequence ID" value="KJA26586.1"/>
    <property type="molecule type" value="Genomic_DNA"/>
</dbReference>
<dbReference type="Proteomes" id="UP000054270">
    <property type="component" value="Unassembled WGS sequence"/>
</dbReference>
<evidence type="ECO:0000256" key="1">
    <source>
        <dbReference type="SAM" id="SignalP"/>
    </source>
</evidence>
<organism evidence="2 3">
    <name type="scientific">Hypholoma sublateritium (strain FD-334 SS-4)</name>
    <dbReference type="NCBI Taxonomy" id="945553"/>
    <lineage>
        <taxon>Eukaryota</taxon>
        <taxon>Fungi</taxon>
        <taxon>Dikarya</taxon>
        <taxon>Basidiomycota</taxon>
        <taxon>Agaricomycotina</taxon>
        <taxon>Agaricomycetes</taxon>
        <taxon>Agaricomycetidae</taxon>
        <taxon>Agaricales</taxon>
        <taxon>Agaricineae</taxon>
        <taxon>Strophariaceae</taxon>
        <taxon>Hypholoma</taxon>
    </lineage>
</organism>
<gene>
    <name evidence="2" type="ORF">HYPSUDRAFT_36298</name>
</gene>
<dbReference type="AlphaFoldDB" id="A0A0D2PDF2"/>
<accession>A0A0D2PDF2</accession>
<reference evidence="3" key="1">
    <citation type="submission" date="2014-04" db="EMBL/GenBank/DDBJ databases">
        <title>Evolutionary Origins and Diversification of the Mycorrhizal Mutualists.</title>
        <authorList>
            <consortium name="DOE Joint Genome Institute"/>
            <consortium name="Mycorrhizal Genomics Consortium"/>
            <person name="Kohler A."/>
            <person name="Kuo A."/>
            <person name="Nagy L.G."/>
            <person name="Floudas D."/>
            <person name="Copeland A."/>
            <person name="Barry K.W."/>
            <person name="Cichocki N."/>
            <person name="Veneault-Fourrey C."/>
            <person name="LaButti K."/>
            <person name="Lindquist E.A."/>
            <person name="Lipzen A."/>
            <person name="Lundell T."/>
            <person name="Morin E."/>
            <person name="Murat C."/>
            <person name="Riley R."/>
            <person name="Ohm R."/>
            <person name="Sun H."/>
            <person name="Tunlid A."/>
            <person name="Henrissat B."/>
            <person name="Grigoriev I.V."/>
            <person name="Hibbett D.S."/>
            <person name="Martin F."/>
        </authorList>
    </citation>
    <scope>NUCLEOTIDE SEQUENCE [LARGE SCALE GENOMIC DNA]</scope>
    <source>
        <strain evidence="3">FD-334 SS-4</strain>
    </source>
</reference>
<protein>
    <submittedName>
        <fullName evidence="2">Uncharacterized protein</fullName>
    </submittedName>
</protein>
<feature type="chain" id="PRO_5002260557" evidence="1">
    <location>
        <begin position="21"/>
        <end position="158"/>
    </location>
</feature>
<evidence type="ECO:0000313" key="2">
    <source>
        <dbReference type="EMBL" id="KJA26586.1"/>
    </source>
</evidence>
<dbReference type="OrthoDB" id="2985022at2759"/>
<keyword evidence="3" id="KW-1185">Reference proteome</keyword>
<feature type="signal peptide" evidence="1">
    <location>
        <begin position="1"/>
        <end position="20"/>
    </location>
</feature>
<keyword evidence="1" id="KW-0732">Signal</keyword>
<sequence length="158" mass="16264">MQFILLLVLAIGAPFLAVRSTPAPLNTRAAGIVTLAEMKTWVDAQDPTKITLLGDPFAARRNPLHQRDTADMVTVTFCSNSSDTPAAACSPPCTTITAGTACINAPGTTCLFATGQVSFCDETFCSGSCHVFDTCGTALQNGFCATPGTASIGIGLNA</sequence>